<feature type="transmembrane region" description="Helical" evidence="1">
    <location>
        <begin position="170"/>
        <end position="190"/>
    </location>
</feature>
<organism evidence="2 3">
    <name type="scientific">Archaeoglobus veneficus (strain DSM 11195 / SNP6)</name>
    <dbReference type="NCBI Taxonomy" id="693661"/>
    <lineage>
        <taxon>Archaea</taxon>
        <taxon>Methanobacteriati</taxon>
        <taxon>Methanobacteriota</taxon>
        <taxon>Archaeoglobi</taxon>
        <taxon>Archaeoglobales</taxon>
        <taxon>Archaeoglobaceae</taxon>
        <taxon>Archaeoglobus</taxon>
    </lineage>
</organism>
<protein>
    <submittedName>
        <fullName evidence="2">Uncharacterized protein</fullName>
    </submittedName>
</protein>
<feature type="transmembrane region" description="Helical" evidence="1">
    <location>
        <begin position="202"/>
        <end position="223"/>
    </location>
</feature>
<feature type="transmembrane region" description="Helical" evidence="1">
    <location>
        <begin position="131"/>
        <end position="149"/>
    </location>
</feature>
<evidence type="ECO:0000256" key="1">
    <source>
        <dbReference type="SAM" id="Phobius"/>
    </source>
</evidence>
<feature type="transmembrane region" description="Helical" evidence="1">
    <location>
        <begin position="29"/>
        <end position="45"/>
    </location>
</feature>
<dbReference type="STRING" id="693661.Arcve_1484"/>
<feature type="transmembrane region" description="Helical" evidence="1">
    <location>
        <begin position="76"/>
        <end position="98"/>
    </location>
</feature>
<proteinExistence type="predicted"/>
<dbReference type="EMBL" id="CP002588">
    <property type="protein sequence ID" value="AEA47487.1"/>
    <property type="molecule type" value="Genomic_DNA"/>
</dbReference>
<dbReference type="KEGG" id="ave:Arcve_1484"/>
<dbReference type="GeneID" id="10394608"/>
<keyword evidence="1" id="KW-0812">Transmembrane</keyword>
<dbReference type="HOGENOM" id="CLU_1127038_0_0_2"/>
<dbReference type="RefSeq" id="WP_013684148.1">
    <property type="nucleotide sequence ID" value="NC_015320.1"/>
</dbReference>
<dbReference type="AlphaFoldDB" id="F2KP83"/>
<keyword evidence="3" id="KW-1185">Reference proteome</keyword>
<evidence type="ECO:0000313" key="2">
    <source>
        <dbReference type="EMBL" id="AEA47487.1"/>
    </source>
</evidence>
<gene>
    <name evidence="2" type="ordered locus">Arcve_1484</name>
</gene>
<keyword evidence="1" id="KW-1133">Transmembrane helix</keyword>
<dbReference type="Proteomes" id="UP000008136">
    <property type="component" value="Chromosome"/>
</dbReference>
<feature type="transmembrane region" description="Helical" evidence="1">
    <location>
        <begin position="7"/>
        <end position="23"/>
    </location>
</feature>
<feature type="transmembrane region" description="Helical" evidence="1">
    <location>
        <begin position="105"/>
        <end position="125"/>
    </location>
</feature>
<evidence type="ECO:0000313" key="3">
    <source>
        <dbReference type="Proteomes" id="UP000008136"/>
    </source>
</evidence>
<sequence length="246" mass="27594">MRAGDMIITVLSVVLFALCVYLNPSIEPLILVAVFAILSTLPYHVKNSRIRFFGYFFFGACVYWTVGRLLTHPEMLGDFTFILTLSMANATGAIISTIERSEHAYSYSIAAVAAYPSSFLMAYTYSYPDVSTLLVLILVTLSAMWIYFFQGLKGPQMGVREGIVQSIETALLTVPIFLLLIVIPWLIYHVMEINPTSVGLYIFRYVLLSFITASAACILRDFVTYLGGYKRDYRNGRAVFIKGRSS</sequence>
<feature type="transmembrane region" description="Helical" evidence="1">
    <location>
        <begin position="52"/>
        <end position="70"/>
    </location>
</feature>
<keyword evidence="1" id="KW-0472">Membrane</keyword>
<reference evidence="2 3" key="1">
    <citation type="submission" date="2011-03" db="EMBL/GenBank/DDBJ databases">
        <title>The complete genome of Archaeoglobus veneficus SNP6.</title>
        <authorList>
            <consortium name="US DOE Joint Genome Institute (JGI-PGF)"/>
            <person name="Lucas S."/>
            <person name="Copeland A."/>
            <person name="Lapidus A."/>
            <person name="Bruce D."/>
            <person name="Goodwin L."/>
            <person name="Pitluck S."/>
            <person name="Kyrpides N."/>
            <person name="Mavromatis K."/>
            <person name="Pagani I."/>
            <person name="Ivanova N."/>
            <person name="Mikhailova N."/>
            <person name="Lu M."/>
            <person name="Detter J.C."/>
            <person name="Tapia R."/>
            <person name="Han C."/>
            <person name="Land M."/>
            <person name="Hauser L."/>
            <person name="Markowitz V."/>
            <person name="Cheng J.-F."/>
            <person name="Hugenholtz P."/>
            <person name="Woyke T."/>
            <person name="Wu D."/>
            <person name="Spring S."/>
            <person name="Brambilla E."/>
            <person name="Klenk H.-P."/>
            <person name="Eisen J.A."/>
        </authorList>
    </citation>
    <scope>NUCLEOTIDE SEQUENCE [LARGE SCALE GENOMIC DNA]</scope>
    <source>
        <strain>SNP6</strain>
    </source>
</reference>
<name>F2KP83_ARCVS</name>
<accession>F2KP83</accession>